<reference evidence="1 2" key="1">
    <citation type="submission" date="2020-08" db="EMBL/GenBank/DDBJ databases">
        <title>Genomic Encyclopedia of Type Strains, Phase IV (KMG-IV): sequencing the most valuable type-strain genomes for metagenomic binning, comparative biology and taxonomic classification.</title>
        <authorList>
            <person name="Goeker M."/>
        </authorList>
    </citation>
    <scope>NUCLEOTIDE SEQUENCE [LARGE SCALE GENOMIC DNA]</scope>
    <source>
        <strain evidence="1 2">DSM 15581</strain>
    </source>
</reference>
<evidence type="ECO:0000313" key="1">
    <source>
        <dbReference type="EMBL" id="MBB3874969.1"/>
    </source>
</evidence>
<comment type="caution">
    <text evidence="1">The sequence shown here is derived from an EMBL/GenBank/DDBJ whole genome shotgun (WGS) entry which is preliminary data.</text>
</comment>
<dbReference type="Proteomes" id="UP000528945">
    <property type="component" value="Unassembled WGS sequence"/>
</dbReference>
<name>A0AAW3TTR1_9SPHN</name>
<organism evidence="1 2">
    <name type="scientific">Sphingomonas aquatilis</name>
    <dbReference type="NCBI Taxonomy" id="93063"/>
    <lineage>
        <taxon>Bacteria</taxon>
        <taxon>Pseudomonadati</taxon>
        <taxon>Pseudomonadota</taxon>
        <taxon>Alphaproteobacteria</taxon>
        <taxon>Sphingomonadales</taxon>
        <taxon>Sphingomonadaceae</taxon>
        <taxon>Sphingomonas</taxon>
    </lineage>
</organism>
<dbReference type="AlphaFoldDB" id="A0AAW3TTR1"/>
<dbReference type="RefSeq" id="WP_017978454.1">
    <property type="nucleotide sequence ID" value="NZ_JACIDB010000001.1"/>
</dbReference>
<accession>A0AAW3TTR1</accession>
<evidence type="ECO:0000313" key="2">
    <source>
        <dbReference type="Proteomes" id="UP000528945"/>
    </source>
</evidence>
<keyword evidence="2" id="KW-1185">Reference proteome</keyword>
<dbReference type="GeneID" id="93800106"/>
<sequence>MQKAFDHLEAAMTILDAEGQTAAAAQLDHVMQMVQATITAASGAS</sequence>
<protein>
    <submittedName>
        <fullName evidence="1">Uncharacterized protein</fullName>
    </submittedName>
</protein>
<dbReference type="EMBL" id="JACIDB010000001">
    <property type="protein sequence ID" value="MBB3874969.1"/>
    <property type="molecule type" value="Genomic_DNA"/>
</dbReference>
<proteinExistence type="predicted"/>
<gene>
    <name evidence="1" type="ORF">GGR47_001185</name>
</gene>